<organism evidence="2 3">
    <name type="scientific">Colletotrichum asianum</name>
    <dbReference type="NCBI Taxonomy" id="702518"/>
    <lineage>
        <taxon>Eukaryota</taxon>
        <taxon>Fungi</taxon>
        <taxon>Dikarya</taxon>
        <taxon>Ascomycota</taxon>
        <taxon>Pezizomycotina</taxon>
        <taxon>Sordariomycetes</taxon>
        <taxon>Hypocreomycetidae</taxon>
        <taxon>Glomerellales</taxon>
        <taxon>Glomerellaceae</taxon>
        <taxon>Colletotrichum</taxon>
        <taxon>Colletotrichum gloeosporioides species complex</taxon>
    </lineage>
</organism>
<evidence type="ECO:0000256" key="1">
    <source>
        <dbReference type="SAM" id="MobiDB-lite"/>
    </source>
</evidence>
<sequence length="168" mass="18438">MHSSRTTNRRTTVANTVVEKHLGPARQVTRPAASQLQMSFRSDVVEMGSDAAQSHGQTDMSSHDHSLARHSNNCPTNTWLQESFLQTVNNAERIAAGGPRPGVDIFGIGLLDTHINRTPTMHSARDALPAFDHASAPTAPRYLGWRQKVATWPAVSPPKRINDRKLSV</sequence>
<dbReference type="OrthoDB" id="4793569at2759"/>
<dbReference type="Proteomes" id="UP000434172">
    <property type="component" value="Unassembled WGS sequence"/>
</dbReference>
<dbReference type="EMBL" id="WOWK01000057">
    <property type="protein sequence ID" value="KAF0322880.1"/>
    <property type="molecule type" value="Genomic_DNA"/>
</dbReference>
<feature type="region of interest" description="Disordered" evidence="1">
    <location>
        <begin position="48"/>
        <end position="69"/>
    </location>
</feature>
<accession>A0A8H3WB36</accession>
<evidence type="ECO:0000313" key="3">
    <source>
        <dbReference type="Proteomes" id="UP000434172"/>
    </source>
</evidence>
<reference evidence="2 3" key="1">
    <citation type="submission" date="2019-12" db="EMBL/GenBank/DDBJ databases">
        <title>A genome sequence resource for the geographically widespread anthracnose pathogen Colletotrichum asianum.</title>
        <authorList>
            <person name="Meng Y."/>
        </authorList>
    </citation>
    <scope>NUCLEOTIDE SEQUENCE [LARGE SCALE GENOMIC DNA]</scope>
    <source>
        <strain evidence="2 3">ICMP 18580</strain>
    </source>
</reference>
<protein>
    <submittedName>
        <fullName evidence="2">Uncharacterized protein</fullName>
    </submittedName>
</protein>
<gene>
    <name evidence="2" type="ORF">GQ607_009881</name>
</gene>
<evidence type="ECO:0000313" key="2">
    <source>
        <dbReference type="EMBL" id="KAF0322880.1"/>
    </source>
</evidence>
<proteinExistence type="predicted"/>
<feature type="compositionally biased region" description="Polar residues" evidence="1">
    <location>
        <begin position="51"/>
        <end position="60"/>
    </location>
</feature>
<dbReference type="AlphaFoldDB" id="A0A8H3WB36"/>
<name>A0A8H3WB36_9PEZI</name>
<keyword evidence="3" id="KW-1185">Reference proteome</keyword>
<comment type="caution">
    <text evidence="2">The sequence shown here is derived from an EMBL/GenBank/DDBJ whole genome shotgun (WGS) entry which is preliminary data.</text>
</comment>